<reference evidence="2" key="1">
    <citation type="submission" date="2023-07" db="EMBL/GenBank/DDBJ databases">
        <title>Whole genome shotgun sequence of Streptomyces cacaoi subsp. asoensis NBRC 13813.</title>
        <authorList>
            <person name="Komaki H."/>
            <person name="Tamura T."/>
        </authorList>
    </citation>
    <scope>NUCLEOTIDE SEQUENCE [LARGE SCALE GENOMIC DNA]</scope>
    <source>
        <strain evidence="2">NBRC 13813</strain>
    </source>
</reference>
<evidence type="ECO:0000313" key="1">
    <source>
        <dbReference type="EMBL" id="GHI64992.1"/>
    </source>
</evidence>
<keyword evidence="2" id="KW-1185">Reference proteome</keyword>
<dbReference type="EMBL" id="BNEB01000005">
    <property type="protein sequence ID" value="GHI64992.1"/>
    <property type="molecule type" value="Genomic_DNA"/>
</dbReference>
<gene>
    <name evidence="1" type="ORF">Saso_66420</name>
</gene>
<proteinExistence type="predicted"/>
<organism evidence="1 2">
    <name type="scientific">Streptomyces asoensis</name>
    <dbReference type="NCBI Taxonomy" id="249586"/>
    <lineage>
        <taxon>Bacteria</taxon>
        <taxon>Bacillati</taxon>
        <taxon>Actinomycetota</taxon>
        <taxon>Actinomycetes</taxon>
        <taxon>Kitasatosporales</taxon>
        <taxon>Streptomycetaceae</taxon>
        <taxon>Streptomyces</taxon>
    </lineage>
</organism>
<dbReference type="Proteomes" id="UP000649259">
    <property type="component" value="Unassembled WGS sequence"/>
</dbReference>
<accession>A0ABQ3SA41</accession>
<evidence type="ECO:0000313" key="2">
    <source>
        <dbReference type="Proteomes" id="UP000649259"/>
    </source>
</evidence>
<comment type="caution">
    <text evidence="1">The sequence shown here is derived from an EMBL/GenBank/DDBJ whole genome shotgun (WGS) entry which is preliminary data.</text>
</comment>
<protein>
    <submittedName>
        <fullName evidence="1">Uncharacterized protein</fullName>
    </submittedName>
</protein>
<sequence>MAWFGKGETLGKLLVKVRADRVSSEYRGQQPRGSAWFHRAESGVAYRYGEQWHPGTAVTVESCGRDKWSLAQRRGALRRARKADSL</sequence>
<name>A0ABQ3SA41_9ACTN</name>